<dbReference type="PANTHER" id="PTHR30363">
    <property type="entry name" value="HTH-TYPE TRANSCRIPTIONAL REGULATOR SRLR-RELATED"/>
    <property type="match status" value="1"/>
</dbReference>
<dbReference type="PROSITE" id="PS51000">
    <property type="entry name" value="HTH_DEOR_2"/>
    <property type="match status" value="1"/>
</dbReference>
<dbReference type="InterPro" id="IPR036390">
    <property type="entry name" value="WH_DNA-bd_sf"/>
</dbReference>
<dbReference type="EMBL" id="MOXD01000009">
    <property type="protein sequence ID" value="OMQ21014.1"/>
    <property type="molecule type" value="Genomic_DNA"/>
</dbReference>
<dbReference type="STRING" id="2034155.BMI79_15685"/>
<dbReference type="PANTHER" id="PTHR30363:SF44">
    <property type="entry name" value="AGA OPERON TRANSCRIPTIONAL REPRESSOR-RELATED"/>
    <property type="match status" value="1"/>
</dbReference>
<dbReference type="InterPro" id="IPR014036">
    <property type="entry name" value="DeoR-like_C"/>
</dbReference>
<dbReference type="InterPro" id="IPR036388">
    <property type="entry name" value="WH-like_DNA-bd_sf"/>
</dbReference>
<proteinExistence type="predicted"/>
<dbReference type="GO" id="GO:0003677">
    <property type="term" value="F:DNA binding"/>
    <property type="evidence" value="ECO:0007669"/>
    <property type="project" value="UniProtKB-KW"/>
</dbReference>
<keyword evidence="3" id="KW-0804">Transcription</keyword>
<dbReference type="Gene3D" id="3.40.50.1360">
    <property type="match status" value="1"/>
</dbReference>
<dbReference type="InterPro" id="IPR037171">
    <property type="entry name" value="NagB/RpiA_transferase-like"/>
</dbReference>
<dbReference type="OrthoDB" id="5685843at2"/>
<dbReference type="Pfam" id="PF00455">
    <property type="entry name" value="DeoRC"/>
    <property type="match status" value="1"/>
</dbReference>
<dbReference type="Gene3D" id="1.10.10.10">
    <property type="entry name" value="Winged helix-like DNA-binding domain superfamily/Winged helix DNA-binding domain"/>
    <property type="match status" value="1"/>
</dbReference>
<keyword evidence="2" id="KW-0238">DNA-binding</keyword>
<feature type="domain" description="HTH deoR-type" evidence="4">
    <location>
        <begin position="15"/>
        <end position="70"/>
    </location>
</feature>
<evidence type="ECO:0000259" key="4">
    <source>
        <dbReference type="PROSITE" id="PS51000"/>
    </source>
</evidence>
<evidence type="ECO:0000256" key="2">
    <source>
        <dbReference type="ARBA" id="ARBA00023125"/>
    </source>
</evidence>
<dbReference type="SUPFAM" id="SSF100950">
    <property type="entry name" value="NagB/RpiA/CoA transferase-like"/>
    <property type="match status" value="1"/>
</dbReference>
<dbReference type="SMART" id="SM01134">
    <property type="entry name" value="DeoRC"/>
    <property type="match status" value="1"/>
</dbReference>
<dbReference type="InterPro" id="IPR018356">
    <property type="entry name" value="Tscrpt_reg_HTH_DeoR_CS"/>
</dbReference>
<reference evidence="5 6" key="1">
    <citation type="submission" date="2016-11" db="EMBL/GenBank/DDBJ databases">
        <title>Rahnella oryzae sp. nov., isolated from rice root.</title>
        <authorList>
            <person name="Zhang X.-X."/>
            <person name="Zhang J."/>
        </authorList>
    </citation>
    <scope>NUCLEOTIDE SEQUENCE [LARGE SCALE GENOMIC DNA]</scope>
    <source>
        <strain evidence="5 6">J11-6</strain>
    </source>
</reference>
<evidence type="ECO:0000256" key="1">
    <source>
        <dbReference type="ARBA" id="ARBA00023015"/>
    </source>
</evidence>
<keyword evidence="1" id="KW-0805">Transcription regulation</keyword>
<dbReference type="RefSeq" id="WP_076943151.1">
    <property type="nucleotide sequence ID" value="NZ_MOXD01000009.1"/>
</dbReference>
<dbReference type="SUPFAM" id="SSF46785">
    <property type="entry name" value="Winged helix' DNA-binding domain"/>
    <property type="match status" value="1"/>
</dbReference>
<evidence type="ECO:0000313" key="5">
    <source>
        <dbReference type="EMBL" id="OMQ21014.1"/>
    </source>
</evidence>
<protein>
    <submittedName>
        <fullName evidence="5">DeoR family transcriptional regulator</fullName>
    </submittedName>
</protein>
<name>A0A1S8CIB4_9GAMM</name>
<organism evidence="5 6">
    <name type="scientific">Serratia oryzae</name>
    <dbReference type="NCBI Taxonomy" id="2034155"/>
    <lineage>
        <taxon>Bacteria</taxon>
        <taxon>Pseudomonadati</taxon>
        <taxon>Pseudomonadota</taxon>
        <taxon>Gammaproteobacteria</taxon>
        <taxon>Enterobacterales</taxon>
        <taxon>Yersiniaceae</taxon>
        <taxon>Serratia</taxon>
    </lineage>
</organism>
<comment type="caution">
    <text evidence="5">The sequence shown here is derived from an EMBL/GenBank/DDBJ whole genome shotgun (WGS) entry which is preliminary data.</text>
</comment>
<dbReference type="NCBIfam" id="NF007316">
    <property type="entry name" value="PRK09802.1"/>
    <property type="match status" value="1"/>
</dbReference>
<accession>A0A1S8CIB4</accession>
<dbReference type="InterPro" id="IPR050313">
    <property type="entry name" value="Carb_Metab_HTH_regulators"/>
</dbReference>
<dbReference type="InterPro" id="IPR047779">
    <property type="entry name" value="AgaR-like"/>
</dbReference>
<dbReference type="SMART" id="SM00420">
    <property type="entry name" value="HTH_DEOR"/>
    <property type="match status" value="1"/>
</dbReference>
<dbReference type="InterPro" id="IPR001034">
    <property type="entry name" value="DeoR_HTH"/>
</dbReference>
<dbReference type="GO" id="GO:0003700">
    <property type="term" value="F:DNA-binding transcription factor activity"/>
    <property type="evidence" value="ECO:0007669"/>
    <property type="project" value="InterPro"/>
</dbReference>
<dbReference type="AlphaFoldDB" id="A0A1S8CIB4"/>
<evidence type="ECO:0000256" key="3">
    <source>
        <dbReference type="ARBA" id="ARBA00023163"/>
    </source>
</evidence>
<keyword evidence="6" id="KW-1185">Reference proteome</keyword>
<dbReference type="NCBIfam" id="NF040755">
    <property type="entry name" value="AgaR"/>
    <property type="match status" value="1"/>
</dbReference>
<sequence length="269" mass="29926">MYNSDSVTDKRIIGTSERREQIIQRLRQQGSVQVNDLSAFFSVSTVTIRNDLAFLEKQGIAVRAYGGALICDPSTPPVEPSLEDKSSLNTSLKRSIARVAVELIKPGHRVILDSGTTTYEIARLMRQHKDVIAMTNGMNVANALLEAEGVELLMTGGHLRRQSLSFYGDQADQSLQNYHFDMLFLGVDAIDLERGVSTHNEDEARLNRRMCEVAERIIAVTDSSKFNRSSLHKIIDIQRVHMVITDSDISAENLEGLRRSGIKVVLAGK</sequence>
<gene>
    <name evidence="5" type="ORF">BMI79_15685</name>
</gene>
<dbReference type="Pfam" id="PF08220">
    <property type="entry name" value="HTH_DeoR"/>
    <property type="match status" value="1"/>
</dbReference>
<dbReference type="Proteomes" id="UP000216021">
    <property type="component" value="Unassembled WGS sequence"/>
</dbReference>
<dbReference type="PROSITE" id="PS00894">
    <property type="entry name" value="HTH_DEOR_1"/>
    <property type="match status" value="1"/>
</dbReference>
<evidence type="ECO:0000313" key="6">
    <source>
        <dbReference type="Proteomes" id="UP000216021"/>
    </source>
</evidence>